<keyword evidence="1" id="KW-0238">DNA-binding</keyword>
<name>A0A7W5G8B4_9BACL</name>
<dbReference type="GO" id="GO:0003677">
    <property type="term" value="F:DNA binding"/>
    <property type="evidence" value="ECO:0007669"/>
    <property type="project" value="UniProtKB-KW"/>
</dbReference>
<evidence type="ECO:0000256" key="1">
    <source>
        <dbReference type="ARBA" id="ARBA00023125"/>
    </source>
</evidence>
<dbReference type="SUPFAM" id="SSF47413">
    <property type="entry name" value="lambda repressor-like DNA-binding domains"/>
    <property type="match status" value="1"/>
</dbReference>
<dbReference type="Gene3D" id="1.10.260.40">
    <property type="entry name" value="lambda repressor-like DNA-binding domains"/>
    <property type="match status" value="1"/>
</dbReference>
<dbReference type="PROSITE" id="PS50943">
    <property type="entry name" value="HTH_CROC1"/>
    <property type="match status" value="1"/>
</dbReference>
<dbReference type="Proteomes" id="UP000518605">
    <property type="component" value="Unassembled WGS sequence"/>
</dbReference>
<dbReference type="Pfam" id="PF01381">
    <property type="entry name" value="HTH_3"/>
    <property type="match status" value="1"/>
</dbReference>
<gene>
    <name evidence="3" type="ORF">FHS16_000928</name>
</gene>
<dbReference type="PANTHER" id="PTHR46558">
    <property type="entry name" value="TRACRIPTIONAL REGULATORY PROTEIN-RELATED-RELATED"/>
    <property type="match status" value="1"/>
</dbReference>
<dbReference type="PANTHER" id="PTHR46558:SF11">
    <property type="entry name" value="HTH-TYPE TRANSCRIPTIONAL REGULATOR XRE"/>
    <property type="match status" value="1"/>
</dbReference>
<reference evidence="3 4" key="1">
    <citation type="submission" date="2020-08" db="EMBL/GenBank/DDBJ databases">
        <title>Genomic Encyclopedia of Type Strains, Phase III (KMG-III): the genomes of soil and plant-associated and newly described type strains.</title>
        <authorList>
            <person name="Whitman W."/>
        </authorList>
    </citation>
    <scope>NUCLEOTIDE SEQUENCE [LARGE SCALE GENOMIC DNA]</scope>
    <source>
        <strain evidence="3 4">CECT 8234</strain>
    </source>
</reference>
<accession>A0A7W5G8B4</accession>
<evidence type="ECO:0000313" key="4">
    <source>
        <dbReference type="Proteomes" id="UP000518605"/>
    </source>
</evidence>
<proteinExistence type="predicted"/>
<organism evidence="3 4">
    <name type="scientific">Paenibacillus endophyticus</name>
    <dbReference type="NCBI Taxonomy" id="1294268"/>
    <lineage>
        <taxon>Bacteria</taxon>
        <taxon>Bacillati</taxon>
        <taxon>Bacillota</taxon>
        <taxon>Bacilli</taxon>
        <taxon>Bacillales</taxon>
        <taxon>Paenibacillaceae</taxon>
        <taxon>Paenibacillus</taxon>
    </lineage>
</organism>
<dbReference type="AlphaFoldDB" id="A0A7W5G8B4"/>
<sequence length="122" mass="14181">MNIGNRLAELRTERKWTQLHTSVALGISRAALSHYEKNRREPDSETLLKFANLYHVTVDYLIGRTSIRGQQLSDGVRNFVDQLELSDDDLLNKYQLTIDGRVLTAEETKWFINFVRAERLES</sequence>
<dbReference type="CDD" id="cd00093">
    <property type="entry name" value="HTH_XRE"/>
    <property type="match status" value="1"/>
</dbReference>
<keyword evidence="4" id="KW-1185">Reference proteome</keyword>
<feature type="domain" description="HTH cro/C1-type" evidence="2">
    <location>
        <begin position="7"/>
        <end position="61"/>
    </location>
</feature>
<dbReference type="EMBL" id="JACHXW010000002">
    <property type="protein sequence ID" value="MBB3150894.1"/>
    <property type="molecule type" value="Genomic_DNA"/>
</dbReference>
<protein>
    <submittedName>
        <fullName evidence="3">Transcriptional regulator with XRE-family HTH domain</fullName>
    </submittedName>
</protein>
<dbReference type="InterPro" id="IPR001387">
    <property type="entry name" value="Cro/C1-type_HTH"/>
</dbReference>
<evidence type="ECO:0000259" key="2">
    <source>
        <dbReference type="PROSITE" id="PS50943"/>
    </source>
</evidence>
<dbReference type="InterPro" id="IPR010982">
    <property type="entry name" value="Lambda_DNA-bd_dom_sf"/>
</dbReference>
<comment type="caution">
    <text evidence="3">The sequence shown here is derived from an EMBL/GenBank/DDBJ whole genome shotgun (WGS) entry which is preliminary data.</text>
</comment>
<dbReference type="SMART" id="SM00530">
    <property type="entry name" value="HTH_XRE"/>
    <property type="match status" value="1"/>
</dbReference>
<dbReference type="RefSeq" id="WP_183559288.1">
    <property type="nucleotide sequence ID" value="NZ_CBCSLB010000009.1"/>
</dbReference>
<evidence type="ECO:0000313" key="3">
    <source>
        <dbReference type="EMBL" id="MBB3150894.1"/>
    </source>
</evidence>